<feature type="region of interest" description="Disordered" evidence="1">
    <location>
        <begin position="22"/>
        <end position="49"/>
    </location>
</feature>
<name>A0A1Y1Z5J3_9PLEO</name>
<dbReference type="Proteomes" id="UP000193144">
    <property type="component" value="Unassembled WGS sequence"/>
</dbReference>
<evidence type="ECO:0000256" key="1">
    <source>
        <dbReference type="SAM" id="MobiDB-lite"/>
    </source>
</evidence>
<accession>A0A1Y1Z5J3</accession>
<organism evidence="2 3">
    <name type="scientific">Clohesyomyces aquaticus</name>
    <dbReference type="NCBI Taxonomy" id="1231657"/>
    <lineage>
        <taxon>Eukaryota</taxon>
        <taxon>Fungi</taxon>
        <taxon>Dikarya</taxon>
        <taxon>Ascomycota</taxon>
        <taxon>Pezizomycotina</taxon>
        <taxon>Dothideomycetes</taxon>
        <taxon>Pleosporomycetidae</taxon>
        <taxon>Pleosporales</taxon>
        <taxon>Lindgomycetaceae</taxon>
        <taxon>Clohesyomyces</taxon>
    </lineage>
</organism>
<reference evidence="2 3" key="1">
    <citation type="submission" date="2016-07" db="EMBL/GenBank/DDBJ databases">
        <title>Pervasive Adenine N6-methylation of Active Genes in Fungi.</title>
        <authorList>
            <consortium name="DOE Joint Genome Institute"/>
            <person name="Mondo S.J."/>
            <person name="Dannebaum R.O."/>
            <person name="Kuo R.C."/>
            <person name="Labutti K."/>
            <person name="Haridas S."/>
            <person name="Kuo A."/>
            <person name="Salamov A."/>
            <person name="Ahrendt S.R."/>
            <person name="Lipzen A."/>
            <person name="Sullivan W."/>
            <person name="Andreopoulos W.B."/>
            <person name="Clum A."/>
            <person name="Lindquist E."/>
            <person name="Daum C."/>
            <person name="Ramamoorthy G.K."/>
            <person name="Gryganskyi A."/>
            <person name="Culley D."/>
            <person name="Magnuson J.K."/>
            <person name="James T.Y."/>
            <person name="O'Malley M.A."/>
            <person name="Stajich J.E."/>
            <person name="Spatafora J.W."/>
            <person name="Visel A."/>
            <person name="Grigoriev I.V."/>
        </authorList>
    </citation>
    <scope>NUCLEOTIDE SEQUENCE [LARGE SCALE GENOMIC DNA]</scope>
    <source>
        <strain evidence="2 3">CBS 115471</strain>
    </source>
</reference>
<evidence type="ECO:0000313" key="3">
    <source>
        <dbReference type="Proteomes" id="UP000193144"/>
    </source>
</evidence>
<feature type="compositionally biased region" description="Polar residues" evidence="1">
    <location>
        <begin position="22"/>
        <end position="39"/>
    </location>
</feature>
<protein>
    <submittedName>
        <fullName evidence="2">Uncharacterized protein</fullName>
    </submittedName>
</protein>
<dbReference type="EMBL" id="MCFA01000125">
    <property type="protein sequence ID" value="ORY05486.1"/>
    <property type="molecule type" value="Genomic_DNA"/>
</dbReference>
<gene>
    <name evidence="2" type="ORF">BCR34DRAFT_571969</name>
</gene>
<evidence type="ECO:0000313" key="2">
    <source>
        <dbReference type="EMBL" id="ORY05486.1"/>
    </source>
</evidence>
<proteinExistence type="predicted"/>
<keyword evidence="3" id="KW-1185">Reference proteome</keyword>
<dbReference type="OrthoDB" id="2943660at2759"/>
<dbReference type="AlphaFoldDB" id="A0A1Y1Z5J3"/>
<comment type="caution">
    <text evidence="2">The sequence shown here is derived from an EMBL/GenBank/DDBJ whole genome shotgun (WGS) entry which is preliminary data.</text>
</comment>
<sequence>MQFHRPILPVVISTVTGQTQSSCQSATHPVSIPTHTDSLPPSGVPPNHPGVIAQGYDPKQVRASPKADAAAILEKGYNRKGVRFCSHNLVRY</sequence>